<keyword evidence="2" id="KW-1185">Reference proteome</keyword>
<organism evidence="1 2">
    <name type="scientific">Amycolatopsis methanolica 239</name>
    <dbReference type="NCBI Taxonomy" id="1068978"/>
    <lineage>
        <taxon>Bacteria</taxon>
        <taxon>Bacillati</taxon>
        <taxon>Actinomycetota</taxon>
        <taxon>Actinomycetes</taxon>
        <taxon>Pseudonocardiales</taxon>
        <taxon>Pseudonocardiaceae</taxon>
        <taxon>Amycolatopsis</taxon>
        <taxon>Amycolatopsis methanolica group</taxon>
    </lineage>
</organism>
<dbReference type="EMBL" id="CP009110">
    <property type="protein sequence ID" value="AIJ21252.1"/>
    <property type="molecule type" value="Genomic_DNA"/>
</dbReference>
<dbReference type="HOGENOM" id="CLU_097803_0_0_11"/>
<protein>
    <recommendedName>
        <fullName evidence="3">Magnesium transporter MgtE intracellular domain-containing protein</fullName>
    </recommendedName>
</protein>
<gene>
    <name evidence="1" type="ORF">AMETH_1160</name>
</gene>
<name>A0A076MTY3_AMYME</name>
<dbReference type="eggNOG" id="COG2239">
    <property type="taxonomic scope" value="Bacteria"/>
</dbReference>
<evidence type="ECO:0000313" key="2">
    <source>
        <dbReference type="Proteomes" id="UP000062973"/>
    </source>
</evidence>
<dbReference type="Proteomes" id="UP000062973">
    <property type="component" value="Chromosome"/>
</dbReference>
<proteinExistence type="predicted"/>
<dbReference type="STRING" id="1068978.AMETH_1160"/>
<evidence type="ECO:0008006" key="3">
    <source>
        <dbReference type="Google" id="ProtNLM"/>
    </source>
</evidence>
<sequence>MTPQEAEIHKLARVLGVGAERLGYLAAVPVEDLRELRERASTVLFDAHLSVLERMAGASKLLPTPVLAKMAERVFGPLLAARIAGLVEASRGAEIAGRLSPAFLADVAAELDPRRARGIIAKLPAGVVVAVARELSRRRDWITIARFVDHLPDATIVTSLEFIPDAALPEVAALLDDPARITKVRDLLPPERLAALPEHLR</sequence>
<accession>A0A076MTY3</accession>
<dbReference type="RefSeq" id="WP_017987118.1">
    <property type="nucleotide sequence ID" value="NZ_AQUL01000001.1"/>
</dbReference>
<dbReference type="OrthoDB" id="4529786at2"/>
<evidence type="ECO:0000313" key="1">
    <source>
        <dbReference type="EMBL" id="AIJ21252.1"/>
    </source>
</evidence>
<dbReference type="PATRIC" id="fig|1068978.7.peg.1220"/>
<dbReference type="KEGG" id="amq:AMETH_1160"/>
<reference evidence="1 2" key="1">
    <citation type="submission" date="2014-07" db="EMBL/GenBank/DDBJ databases">
        <title>Whole Genome Sequence of the Amycolatopsis methanolica 239.</title>
        <authorList>
            <person name="Tang B."/>
        </authorList>
    </citation>
    <scope>NUCLEOTIDE SEQUENCE [LARGE SCALE GENOMIC DNA]</scope>
    <source>
        <strain evidence="1 2">239</strain>
    </source>
</reference>
<dbReference type="AlphaFoldDB" id="A0A076MTY3"/>